<dbReference type="GO" id="GO:0005737">
    <property type="term" value="C:cytoplasm"/>
    <property type="evidence" value="ECO:0007669"/>
    <property type="project" value="TreeGrafter"/>
</dbReference>
<comment type="caution">
    <text evidence="3">The sequence shown here is derived from an EMBL/GenBank/DDBJ whole genome shotgun (WGS) entry which is preliminary data.</text>
</comment>
<dbReference type="RefSeq" id="WP_303764309.1">
    <property type="nucleotide sequence ID" value="NZ_JABZGR010000020.1"/>
</dbReference>
<dbReference type="GO" id="GO:0004077">
    <property type="term" value="F:biotin--[biotin carboxyl-carrier protein] ligase activity"/>
    <property type="evidence" value="ECO:0007669"/>
    <property type="project" value="UniProtKB-EC"/>
</dbReference>
<dbReference type="CDD" id="cd16442">
    <property type="entry name" value="BPL"/>
    <property type="match status" value="1"/>
</dbReference>
<proteinExistence type="predicted"/>
<dbReference type="InterPro" id="IPR004408">
    <property type="entry name" value="Biotin_CoA_COase_ligase"/>
</dbReference>
<dbReference type="NCBIfam" id="TIGR00121">
    <property type="entry name" value="birA_ligase"/>
    <property type="match status" value="1"/>
</dbReference>
<evidence type="ECO:0000313" key="4">
    <source>
        <dbReference type="Proteomes" id="UP000704068"/>
    </source>
</evidence>
<dbReference type="EMBL" id="JABZGR010000020">
    <property type="protein sequence ID" value="MBF0970703.1"/>
    <property type="molecule type" value="Genomic_DNA"/>
</dbReference>
<dbReference type="Gene3D" id="3.30.930.10">
    <property type="entry name" value="Bira Bifunctional Protein, Domain 2"/>
    <property type="match status" value="1"/>
</dbReference>
<dbReference type="Proteomes" id="UP000704068">
    <property type="component" value="Unassembled WGS sequence"/>
</dbReference>
<gene>
    <name evidence="3" type="ORF">HXK21_06640</name>
</gene>
<reference evidence="3" key="1">
    <citation type="submission" date="2020-04" db="EMBL/GenBank/DDBJ databases">
        <title>Deep metagenomics examines the oral microbiome during advanced dental caries in children, revealing novel taxa and co-occurrences with host molecules.</title>
        <authorList>
            <person name="Baker J.L."/>
            <person name="Morton J.T."/>
            <person name="Dinis M."/>
            <person name="Alvarez R."/>
            <person name="Tran N.C."/>
            <person name="Knight R."/>
            <person name="Edlund A."/>
        </authorList>
    </citation>
    <scope>NUCLEOTIDE SEQUENCE</scope>
    <source>
        <strain evidence="3">JCVI_34_bin.1</strain>
    </source>
</reference>
<evidence type="ECO:0000259" key="2">
    <source>
        <dbReference type="PROSITE" id="PS51733"/>
    </source>
</evidence>
<feature type="domain" description="BPL/LPL catalytic" evidence="2">
    <location>
        <begin position="1"/>
        <end position="177"/>
    </location>
</feature>
<sequence length="242" mass="27664">MQLEFLTSVDSTMAYLQRLPDDVTTDDLYVVVAETQTAGRGQRGTHWESESGKNLTLGLRVYPTFLKADEQFRLSEVTALAIAEALDLYTDGISIKWPNDIYWNDRKICGMLLEHDLRGSEIACTRIGPGININQRQFFSDAPNPVSLYQILGHDTDLTAFLHQFLQRFSSAYATLRSGARQSIDWQYHQRLYRREGLFPYADAQGTFRARLIGVLPDGTLQLEDEAGRLRKYAFKEVRFIL</sequence>
<protein>
    <submittedName>
        <fullName evidence="3">Biotin--[acetyl-CoA-carboxylase] ligase</fullName>
        <ecNumber evidence="3">6.3.4.15</ecNumber>
    </submittedName>
</protein>
<dbReference type="InterPro" id="IPR045864">
    <property type="entry name" value="aa-tRNA-synth_II/BPL/LPL"/>
</dbReference>
<dbReference type="SUPFAM" id="SSF55681">
    <property type="entry name" value="Class II aaRS and biotin synthetases"/>
    <property type="match status" value="1"/>
</dbReference>
<evidence type="ECO:0000256" key="1">
    <source>
        <dbReference type="ARBA" id="ARBA00022598"/>
    </source>
</evidence>
<accession>A0A929X055</accession>
<dbReference type="Pfam" id="PF03099">
    <property type="entry name" value="BPL_LplA_LipB"/>
    <property type="match status" value="1"/>
</dbReference>
<dbReference type="PANTHER" id="PTHR12835:SF5">
    <property type="entry name" value="BIOTIN--PROTEIN LIGASE"/>
    <property type="match status" value="1"/>
</dbReference>
<dbReference type="PANTHER" id="PTHR12835">
    <property type="entry name" value="BIOTIN PROTEIN LIGASE"/>
    <property type="match status" value="1"/>
</dbReference>
<name>A0A929X055_9BACT</name>
<evidence type="ECO:0000313" key="3">
    <source>
        <dbReference type="EMBL" id="MBF0970703.1"/>
    </source>
</evidence>
<dbReference type="PROSITE" id="PS51733">
    <property type="entry name" value="BPL_LPL_CATALYTIC"/>
    <property type="match status" value="1"/>
</dbReference>
<dbReference type="AlphaFoldDB" id="A0A929X055"/>
<organism evidence="3 4">
    <name type="scientific">Alloprevotella tannerae</name>
    <dbReference type="NCBI Taxonomy" id="76122"/>
    <lineage>
        <taxon>Bacteria</taxon>
        <taxon>Pseudomonadati</taxon>
        <taxon>Bacteroidota</taxon>
        <taxon>Bacteroidia</taxon>
        <taxon>Bacteroidales</taxon>
        <taxon>Prevotellaceae</taxon>
        <taxon>Alloprevotella</taxon>
    </lineage>
</organism>
<keyword evidence="1 3" id="KW-0436">Ligase</keyword>
<dbReference type="EC" id="6.3.4.15" evidence="3"/>
<dbReference type="InterPro" id="IPR004143">
    <property type="entry name" value="BPL_LPL_catalytic"/>
</dbReference>